<dbReference type="EMBL" id="BAAAND010000008">
    <property type="protein sequence ID" value="GAA1599827.1"/>
    <property type="molecule type" value="Genomic_DNA"/>
</dbReference>
<dbReference type="Pfam" id="PF03779">
    <property type="entry name" value="SPW"/>
    <property type="match status" value="1"/>
</dbReference>
<gene>
    <name evidence="3" type="ORF">GCM10009742_54630</name>
</gene>
<evidence type="ECO:0000259" key="2">
    <source>
        <dbReference type="Pfam" id="PF03779"/>
    </source>
</evidence>
<keyword evidence="4" id="KW-1185">Reference proteome</keyword>
<feature type="domain" description="SPW repeat-containing integral membrane" evidence="2">
    <location>
        <begin position="39"/>
        <end position="135"/>
    </location>
</feature>
<keyword evidence="1" id="KW-0812">Transmembrane</keyword>
<accession>A0ABN2ECS7</accession>
<evidence type="ECO:0000313" key="4">
    <source>
        <dbReference type="Proteomes" id="UP001500190"/>
    </source>
</evidence>
<keyword evidence="1" id="KW-1133">Transmembrane helix</keyword>
<reference evidence="3 4" key="1">
    <citation type="journal article" date="2019" name="Int. J. Syst. Evol. Microbiol.">
        <title>The Global Catalogue of Microorganisms (GCM) 10K type strain sequencing project: providing services to taxonomists for standard genome sequencing and annotation.</title>
        <authorList>
            <consortium name="The Broad Institute Genomics Platform"/>
            <consortium name="The Broad Institute Genome Sequencing Center for Infectious Disease"/>
            <person name="Wu L."/>
            <person name="Ma J."/>
        </authorList>
    </citation>
    <scope>NUCLEOTIDE SEQUENCE [LARGE SCALE GENOMIC DNA]</scope>
    <source>
        <strain evidence="3 4">JCM 14304</strain>
    </source>
</reference>
<dbReference type="Proteomes" id="UP001500190">
    <property type="component" value="Unassembled WGS sequence"/>
</dbReference>
<feature type="transmembrane region" description="Helical" evidence="1">
    <location>
        <begin position="33"/>
        <end position="56"/>
    </location>
</feature>
<evidence type="ECO:0000313" key="3">
    <source>
        <dbReference type="EMBL" id="GAA1599827.1"/>
    </source>
</evidence>
<feature type="transmembrane region" description="Helical" evidence="1">
    <location>
        <begin position="94"/>
        <end position="114"/>
    </location>
</feature>
<feature type="transmembrane region" description="Helical" evidence="1">
    <location>
        <begin position="68"/>
        <end position="87"/>
    </location>
</feature>
<sequence length="145" mass="15295">MEKVMTHMATESMSMHPDIAALRAKYDAAAETGIAQAIDGLTFLTGLFLAISPWVVGFNSFTTLTGNNLIVGVALALMAVGFASAYGRMHGMAWVAPLIGVWTIIAPWVVSGDVATTRTIWSNVVTGAIALLLGLGALSLGRFRR</sequence>
<organism evidence="3 4">
    <name type="scientific">Kribbella karoonensis</name>
    <dbReference type="NCBI Taxonomy" id="324851"/>
    <lineage>
        <taxon>Bacteria</taxon>
        <taxon>Bacillati</taxon>
        <taxon>Actinomycetota</taxon>
        <taxon>Actinomycetes</taxon>
        <taxon>Propionibacteriales</taxon>
        <taxon>Kribbellaceae</taxon>
        <taxon>Kribbella</taxon>
    </lineage>
</organism>
<comment type="caution">
    <text evidence="3">The sequence shown here is derived from an EMBL/GenBank/DDBJ whole genome shotgun (WGS) entry which is preliminary data.</text>
</comment>
<dbReference type="InterPro" id="IPR005530">
    <property type="entry name" value="SPW"/>
</dbReference>
<evidence type="ECO:0000256" key="1">
    <source>
        <dbReference type="SAM" id="Phobius"/>
    </source>
</evidence>
<keyword evidence="1" id="KW-0472">Membrane</keyword>
<protein>
    <submittedName>
        <fullName evidence="3">SPW repeat protein</fullName>
    </submittedName>
</protein>
<name>A0ABN2ECS7_9ACTN</name>
<feature type="transmembrane region" description="Helical" evidence="1">
    <location>
        <begin position="120"/>
        <end position="140"/>
    </location>
</feature>
<proteinExistence type="predicted"/>